<dbReference type="PANTHER" id="PTHR12223">
    <property type="entry name" value="VESICULAR MANNOSE-BINDING LECTIN"/>
    <property type="match status" value="1"/>
</dbReference>
<name>H2ASL1_KAZAF</name>
<dbReference type="EMBL" id="HE650823">
    <property type="protein sequence ID" value="CCF57361.1"/>
    <property type="molecule type" value="Genomic_DNA"/>
</dbReference>
<dbReference type="FunCoup" id="H2ASL1">
    <property type="interactions" value="176"/>
</dbReference>
<dbReference type="InParanoid" id="H2ASL1"/>
<evidence type="ECO:0000256" key="1">
    <source>
        <dbReference type="ARBA" id="ARBA00004479"/>
    </source>
</evidence>
<evidence type="ECO:0000256" key="3">
    <source>
        <dbReference type="ARBA" id="ARBA00022729"/>
    </source>
</evidence>
<evidence type="ECO:0000256" key="6">
    <source>
        <dbReference type="SAM" id="Phobius"/>
    </source>
</evidence>
<evidence type="ECO:0000313" key="9">
    <source>
        <dbReference type="EMBL" id="CCF57361.1"/>
    </source>
</evidence>
<accession>H2ASL1</accession>
<feature type="signal peptide" evidence="7">
    <location>
        <begin position="1"/>
        <end position="20"/>
    </location>
</feature>
<dbReference type="STRING" id="1071382.H2ASL1"/>
<dbReference type="CDD" id="cd06903">
    <property type="entry name" value="lectin_EMP46_EMP47"/>
    <property type="match status" value="1"/>
</dbReference>
<dbReference type="GO" id="GO:0005789">
    <property type="term" value="C:endoplasmic reticulum membrane"/>
    <property type="evidence" value="ECO:0007669"/>
    <property type="project" value="TreeGrafter"/>
</dbReference>
<dbReference type="PROSITE" id="PS51328">
    <property type="entry name" value="L_LECTIN_LIKE"/>
    <property type="match status" value="1"/>
</dbReference>
<evidence type="ECO:0000313" key="10">
    <source>
        <dbReference type="Proteomes" id="UP000005220"/>
    </source>
</evidence>
<keyword evidence="5 6" id="KW-0472">Membrane</keyword>
<dbReference type="RefSeq" id="XP_003956496.1">
    <property type="nucleotide sequence ID" value="XM_003956447.1"/>
</dbReference>
<proteinExistence type="predicted"/>
<dbReference type="InterPro" id="IPR013320">
    <property type="entry name" value="ConA-like_dom_sf"/>
</dbReference>
<keyword evidence="3 7" id="KW-0732">Signal</keyword>
<dbReference type="Proteomes" id="UP000005220">
    <property type="component" value="Chromosome 3"/>
</dbReference>
<keyword evidence="4 6" id="KW-1133">Transmembrane helix</keyword>
<sequence length="436" mass="49185">MHLLTVVFLQLLSVFCGALAHGGANDQAAAKPVDKLSLPDLIHAKSIPSNWESIDNTKLEEGRIILTPSANSKGSLWLKSPFKLQKSFTVEWTVRSINYVGKTNGGMAMWFISSDDYKNDKSLYNGPSKFDGLQLAIDNNGPMGQSIKAQLNDNSESLAKADIHSKTFGSCLLGYQDASVPITIRLTYDNDDINKNHLLKLQIDNKVCFQTRKINLPNNVDYYIGVSADNDNTNESFEVLQMNFYDTVIEDSLIPNVNSMNQPKLITKIVDKDTGKEKLVDKEILDSQNTQISNFELFKKMDKLEGEILSNDISSLETKINEIASIQDELTKAVLELGKHLQQITSGNGNGKEHPDTKEEFKDFIAMNEKLEKMLDEQAKIREATKQQQLFHSNGPQIDEIVRKLTFWIIPLIVIMLVMVYYTFTIRREITKTKLL</sequence>
<dbReference type="AlphaFoldDB" id="H2ASL1"/>
<dbReference type="Gene3D" id="2.60.120.200">
    <property type="match status" value="1"/>
</dbReference>
<dbReference type="InterPro" id="IPR051136">
    <property type="entry name" value="Intracellular_Lectin-GPT"/>
</dbReference>
<protein>
    <recommendedName>
        <fullName evidence="8">L-type lectin-like domain-containing protein</fullName>
    </recommendedName>
</protein>
<gene>
    <name evidence="9" type="primary">KAFR0C03690</name>
    <name evidence="9" type="ORF">KAFR_0C03690</name>
</gene>
<dbReference type="KEGG" id="kaf:KAFR_0C03690"/>
<keyword evidence="10" id="KW-1185">Reference proteome</keyword>
<dbReference type="GeneID" id="13885280"/>
<evidence type="ECO:0000259" key="8">
    <source>
        <dbReference type="PROSITE" id="PS51328"/>
    </source>
</evidence>
<keyword evidence="2 6" id="KW-0812">Transmembrane</keyword>
<dbReference type="InterPro" id="IPR005052">
    <property type="entry name" value="Lectin_leg"/>
</dbReference>
<evidence type="ECO:0000256" key="4">
    <source>
        <dbReference type="ARBA" id="ARBA00022989"/>
    </source>
</evidence>
<evidence type="ECO:0000256" key="7">
    <source>
        <dbReference type="SAM" id="SignalP"/>
    </source>
</evidence>
<organism evidence="9 10">
    <name type="scientific">Kazachstania africana (strain ATCC 22294 / BCRC 22015 / CBS 2517 / CECT 1963 / NBRC 1671 / NRRL Y-8276)</name>
    <name type="common">Yeast</name>
    <name type="synonym">Kluyveromyces africanus</name>
    <dbReference type="NCBI Taxonomy" id="1071382"/>
    <lineage>
        <taxon>Eukaryota</taxon>
        <taxon>Fungi</taxon>
        <taxon>Dikarya</taxon>
        <taxon>Ascomycota</taxon>
        <taxon>Saccharomycotina</taxon>
        <taxon>Saccharomycetes</taxon>
        <taxon>Saccharomycetales</taxon>
        <taxon>Saccharomycetaceae</taxon>
        <taxon>Kazachstania</taxon>
    </lineage>
</organism>
<dbReference type="HOGENOM" id="CLU_050572_0_0_1"/>
<feature type="transmembrane region" description="Helical" evidence="6">
    <location>
        <begin position="405"/>
        <end position="424"/>
    </location>
</feature>
<dbReference type="GO" id="GO:0030134">
    <property type="term" value="C:COPII-coated ER to Golgi transport vesicle"/>
    <property type="evidence" value="ECO:0007669"/>
    <property type="project" value="TreeGrafter"/>
</dbReference>
<comment type="subcellular location">
    <subcellularLocation>
        <location evidence="1">Membrane</location>
        <topology evidence="1">Single-pass type I membrane protein</topology>
    </subcellularLocation>
</comment>
<dbReference type="Pfam" id="PF03388">
    <property type="entry name" value="Lectin_leg-like"/>
    <property type="match status" value="1"/>
</dbReference>
<feature type="domain" description="L-type lectin-like" evidence="8">
    <location>
        <begin position="28"/>
        <end position="247"/>
    </location>
</feature>
<dbReference type="eggNOG" id="ENOG502QR1C">
    <property type="taxonomic scope" value="Eukaryota"/>
</dbReference>
<dbReference type="GO" id="GO:0006888">
    <property type="term" value="P:endoplasmic reticulum to Golgi vesicle-mediated transport"/>
    <property type="evidence" value="ECO:0007669"/>
    <property type="project" value="TreeGrafter"/>
</dbReference>
<evidence type="ECO:0000256" key="2">
    <source>
        <dbReference type="ARBA" id="ARBA00022692"/>
    </source>
</evidence>
<dbReference type="SUPFAM" id="SSF49899">
    <property type="entry name" value="Concanavalin A-like lectins/glucanases"/>
    <property type="match status" value="1"/>
</dbReference>
<feature type="chain" id="PRO_5003559917" description="L-type lectin-like domain-containing protein" evidence="7">
    <location>
        <begin position="21"/>
        <end position="436"/>
    </location>
</feature>
<dbReference type="GO" id="GO:0005793">
    <property type="term" value="C:endoplasmic reticulum-Golgi intermediate compartment"/>
    <property type="evidence" value="ECO:0007669"/>
    <property type="project" value="TreeGrafter"/>
</dbReference>
<dbReference type="PANTHER" id="PTHR12223:SF28">
    <property type="entry name" value="LECTIN, MANNOSE BINDING 1 LIKE"/>
    <property type="match status" value="1"/>
</dbReference>
<dbReference type="InterPro" id="IPR035661">
    <property type="entry name" value="EMP46/EMP47_N"/>
</dbReference>
<dbReference type="GO" id="GO:0000139">
    <property type="term" value="C:Golgi membrane"/>
    <property type="evidence" value="ECO:0007669"/>
    <property type="project" value="TreeGrafter"/>
</dbReference>
<reference evidence="9 10" key="1">
    <citation type="journal article" date="2011" name="Proc. Natl. Acad. Sci. U.S.A.">
        <title>Evolutionary erosion of yeast sex chromosomes by mating-type switching accidents.</title>
        <authorList>
            <person name="Gordon J.L."/>
            <person name="Armisen D."/>
            <person name="Proux-Wera E."/>
            <person name="Oheigeartaigh S.S."/>
            <person name="Byrne K.P."/>
            <person name="Wolfe K.H."/>
        </authorList>
    </citation>
    <scope>NUCLEOTIDE SEQUENCE [LARGE SCALE GENOMIC DNA]</scope>
    <source>
        <strain evidence="10">ATCC 22294 / BCRC 22015 / CBS 2517 / CECT 1963 / NBRC 1671 / NRRL Y-8276</strain>
    </source>
</reference>
<evidence type="ECO:0000256" key="5">
    <source>
        <dbReference type="ARBA" id="ARBA00023136"/>
    </source>
</evidence>
<dbReference type="OrthoDB" id="10265193at2759"/>
<dbReference type="GO" id="GO:0005537">
    <property type="term" value="F:D-mannose binding"/>
    <property type="evidence" value="ECO:0007669"/>
    <property type="project" value="TreeGrafter"/>
</dbReference>